<dbReference type="GO" id="GO:0080043">
    <property type="term" value="F:quercetin 3-O-glucosyltransferase activity"/>
    <property type="evidence" value="ECO:0007669"/>
    <property type="project" value="TreeGrafter"/>
</dbReference>
<gene>
    <name evidence="2" type="ORF">CEURO_LOCUS21970</name>
</gene>
<comment type="similarity">
    <text evidence="1">Belongs to the UDP-glycosyltransferase family.</text>
</comment>
<comment type="caution">
    <text evidence="2">The sequence shown here is derived from an EMBL/GenBank/DDBJ whole genome shotgun (WGS) entry which is preliminary data.</text>
</comment>
<dbReference type="EMBL" id="CAMAPE010000077">
    <property type="protein sequence ID" value="CAH9118523.1"/>
    <property type="molecule type" value="Genomic_DNA"/>
</dbReference>
<dbReference type="PANTHER" id="PTHR11926:SF1374">
    <property type="entry name" value="UDP-GLYCOSYLTRANSFERASE 76F1-RELATED"/>
    <property type="match status" value="1"/>
</dbReference>
<reference evidence="2" key="1">
    <citation type="submission" date="2022-07" db="EMBL/GenBank/DDBJ databases">
        <authorList>
            <person name="Macas J."/>
            <person name="Novak P."/>
            <person name="Neumann P."/>
        </authorList>
    </citation>
    <scope>NUCLEOTIDE SEQUENCE</scope>
</reference>
<proteinExistence type="inferred from homology"/>
<dbReference type="Proteomes" id="UP001152484">
    <property type="component" value="Unassembled WGS sequence"/>
</dbReference>
<dbReference type="OrthoDB" id="5835829at2759"/>
<dbReference type="AlphaFoldDB" id="A0A9P1ENK3"/>
<evidence type="ECO:0000313" key="3">
    <source>
        <dbReference type="Proteomes" id="UP001152484"/>
    </source>
</evidence>
<sequence length="268" mass="30945">MTFTSNFRQFQERQPEMEREAERRLRDLVVLVPCPFQGHVTPILQLGHVLHSKGFSITVAHARCNAPDPSNHPEFSFQGLGHSLSINLDGIIKASDIGLKGRLETIYDMNENCRVPLQEYLEEKGDVVSCIIYDNLMFFFDQVAALLNLPSIVLRPSSAAYFPVLLHVLEHEDTLSSIPESRLEDPILKFHPIRYQDMSIVFRQSEEVRRFMLTSNNIRSSMAIIWNTMEDLEHTWLSSLQQCYFSYFSYNTNVTMSNEMKVIIILPK</sequence>
<evidence type="ECO:0000313" key="2">
    <source>
        <dbReference type="EMBL" id="CAH9118523.1"/>
    </source>
</evidence>
<accession>A0A9P1ENK3</accession>
<evidence type="ECO:0000256" key="1">
    <source>
        <dbReference type="ARBA" id="ARBA00009995"/>
    </source>
</evidence>
<dbReference type="PANTHER" id="PTHR11926">
    <property type="entry name" value="GLUCOSYL/GLUCURONOSYL TRANSFERASES"/>
    <property type="match status" value="1"/>
</dbReference>
<dbReference type="SUPFAM" id="SSF53756">
    <property type="entry name" value="UDP-Glycosyltransferase/glycogen phosphorylase"/>
    <property type="match status" value="1"/>
</dbReference>
<protein>
    <submittedName>
        <fullName evidence="2">Uncharacterized protein</fullName>
    </submittedName>
</protein>
<dbReference type="Gene3D" id="3.40.50.2000">
    <property type="entry name" value="Glycogen Phosphorylase B"/>
    <property type="match status" value="1"/>
</dbReference>
<dbReference type="GO" id="GO:0080044">
    <property type="term" value="F:quercetin 7-O-glucosyltransferase activity"/>
    <property type="evidence" value="ECO:0007669"/>
    <property type="project" value="TreeGrafter"/>
</dbReference>
<name>A0A9P1ENK3_CUSEU</name>
<organism evidence="2 3">
    <name type="scientific">Cuscuta europaea</name>
    <name type="common">European dodder</name>
    <dbReference type="NCBI Taxonomy" id="41803"/>
    <lineage>
        <taxon>Eukaryota</taxon>
        <taxon>Viridiplantae</taxon>
        <taxon>Streptophyta</taxon>
        <taxon>Embryophyta</taxon>
        <taxon>Tracheophyta</taxon>
        <taxon>Spermatophyta</taxon>
        <taxon>Magnoliopsida</taxon>
        <taxon>eudicotyledons</taxon>
        <taxon>Gunneridae</taxon>
        <taxon>Pentapetalae</taxon>
        <taxon>asterids</taxon>
        <taxon>lamiids</taxon>
        <taxon>Solanales</taxon>
        <taxon>Convolvulaceae</taxon>
        <taxon>Cuscuteae</taxon>
        <taxon>Cuscuta</taxon>
        <taxon>Cuscuta subgen. Cuscuta</taxon>
    </lineage>
</organism>
<keyword evidence="3" id="KW-1185">Reference proteome</keyword>